<dbReference type="SUPFAM" id="SSF55469">
    <property type="entry name" value="FMN-dependent nitroreductase-like"/>
    <property type="match status" value="1"/>
</dbReference>
<dbReference type="InterPro" id="IPR029479">
    <property type="entry name" value="Nitroreductase"/>
</dbReference>
<evidence type="ECO:0000313" key="2">
    <source>
        <dbReference type="EMBL" id="RVT50003.1"/>
    </source>
</evidence>
<evidence type="ECO:0000259" key="1">
    <source>
        <dbReference type="Pfam" id="PF00881"/>
    </source>
</evidence>
<dbReference type="OrthoDB" id="272552at2"/>
<dbReference type="Gene3D" id="3.40.109.10">
    <property type="entry name" value="NADH Oxidase"/>
    <property type="match status" value="1"/>
</dbReference>
<dbReference type="InterPro" id="IPR000415">
    <property type="entry name" value="Nitroreductase-like"/>
</dbReference>
<gene>
    <name evidence="2" type="ORF">ENE75_16905</name>
</gene>
<sequence length="394" mass="42426">MQRRTFLRTLGAGGIGAAGVAATGCAETVPDEAIAAWRGPGELAVDADPRRWVLGWAILAPHSHNLQAWLVDLREPEVITLYCDRTRLLPVTDPFSRQIMMSQGTFIELLDIAARERGLRAHIQLFPDGAFGPDGVDERPVARIRLVPDAGVARDPLFAQIPQRHTNREAYDAARPVPAEAWQAMADAAATLGVPLAYAGAGGAGGAGGADALAVHRRIAADAWKAELTTPAAMLETFKVLRVGAKEVAAHRDGLTLMDPMVVWMTRLGLFDRSVAPGPDDFATRSQIDDFNAKIATTPGFLWMVTPDNSREAQVAAGRAYARVQLAATAHGLAMQPLQQALQEYPEVARPYRALRQALDVRDGQTIQMWARVGYAPPVGPAPRRGVDAHVLKA</sequence>
<dbReference type="AlphaFoldDB" id="A0A437JSQ2"/>
<dbReference type="PROSITE" id="PS51318">
    <property type="entry name" value="TAT"/>
    <property type="match status" value="1"/>
</dbReference>
<reference evidence="2 3" key="1">
    <citation type="submission" date="2019-01" db="EMBL/GenBank/DDBJ databases">
        <authorList>
            <person name="Chen W.-M."/>
        </authorList>
    </citation>
    <scope>NUCLEOTIDE SEQUENCE [LARGE SCALE GENOMIC DNA]</scope>
    <source>
        <strain evidence="2 3">ICH-3</strain>
    </source>
</reference>
<proteinExistence type="predicted"/>
<dbReference type="NCBIfam" id="NF047509">
    <property type="entry name" value="Rv3131_FMN_oxido"/>
    <property type="match status" value="1"/>
</dbReference>
<dbReference type="PROSITE" id="PS51257">
    <property type="entry name" value="PROKAR_LIPOPROTEIN"/>
    <property type="match status" value="1"/>
</dbReference>
<dbReference type="Proteomes" id="UP000288178">
    <property type="component" value="Unassembled WGS sequence"/>
</dbReference>
<evidence type="ECO:0000313" key="3">
    <source>
        <dbReference type="Proteomes" id="UP000288178"/>
    </source>
</evidence>
<name>A0A437JSQ2_9BURK</name>
<dbReference type="InterPro" id="IPR006311">
    <property type="entry name" value="TAT_signal"/>
</dbReference>
<dbReference type="RefSeq" id="WP_128199513.1">
    <property type="nucleotide sequence ID" value="NZ_SACT01000006.1"/>
</dbReference>
<dbReference type="GO" id="GO:0016491">
    <property type="term" value="F:oxidoreductase activity"/>
    <property type="evidence" value="ECO:0007669"/>
    <property type="project" value="InterPro"/>
</dbReference>
<dbReference type="EMBL" id="SACT01000006">
    <property type="protein sequence ID" value="RVT50003.1"/>
    <property type="molecule type" value="Genomic_DNA"/>
</dbReference>
<organism evidence="2 3">
    <name type="scientific">Rubrivivax albus</name>
    <dbReference type="NCBI Taxonomy" id="2499835"/>
    <lineage>
        <taxon>Bacteria</taxon>
        <taxon>Pseudomonadati</taxon>
        <taxon>Pseudomonadota</taxon>
        <taxon>Betaproteobacteria</taxon>
        <taxon>Burkholderiales</taxon>
        <taxon>Sphaerotilaceae</taxon>
        <taxon>Rubrivivax</taxon>
    </lineage>
</organism>
<comment type="caution">
    <text evidence="2">The sequence shown here is derived from an EMBL/GenBank/DDBJ whole genome shotgun (WGS) entry which is preliminary data.</text>
</comment>
<keyword evidence="3" id="KW-1185">Reference proteome</keyword>
<protein>
    <submittedName>
        <fullName evidence="2">Twin-arginine translocation pathway signal protein</fullName>
    </submittedName>
</protein>
<accession>A0A437JSQ2</accession>
<feature type="domain" description="Nitroreductase" evidence="1">
    <location>
        <begin position="163"/>
        <end position="375"/>
    </location>
</feature>
<dbReference type="Pfam" id="PF00881">
    <property type="entry name" value="Nitroreductase"/>
    <property type="match status" value="1"/>
</dbReference>